<dbReference type="InterPro" id="IPR001757">
    <property type="entry name" value="P_typ_ATPase"/>
</dbReference>
<feature type="transmembrane region" description="Helical" evidence="14">
    <location>
        <begin position="118"/>
        <end position="135"/>
    </location>
</feature>
<feature type="transmembrane region" description="Helical" evidence="14">
    <location>
        <begin position="941"/>
        <end position="959"/>
    </location>
</feature>
<comment type="function">
    <text evidence="14">Catalyzes the hydrolysis of ATP coupled with the transport of calcium.</text>
</comment>
<dbReference type="PRINTS" id="PR00119">
    <property type="entry name" value="CATATPASE"/>
</dbReference>
<dbReference type="GO" id="GO:0005886">
    <property type="term" value="C:plasma membrane"/>
    <property type="evidence" value="ECO:0007669"/>
    <property type="project" value="TreeGrafter"/>
</dbReference>
<dbReference type="InterPro" id="IPR006068">
    <property type="entry name" value="ATPase_P-typ_cation-transptr_C"/>
</dbReference>
<evidence type="ECO:0000256" key="5">
    <source>
        <dbReference type="ARBA" id="ARBA00022723"/>
    </source>
</evidence>
<comment type="caution">
    <text evidence="14">Lacks conserved residue(s) required for the propagation of feature annotation.</text>
</comment>
<name>A0A1Y2D1B5_9FUNG</name>
<feature type="transmembrane region" description="Helical" evidence="14">
    <location>
        <begin position="901"/>
        <end position="920"/>
    </location>
</feature>
<dbReference type="AlphaFoldDB" id="A0A1Y2D1B5"/>
<dbReference type="InterPro" id="IPR018303">
    <property type="entry name" value="ATPase_P-typ_P_site"/>
</dbReference>
<keyword evidence="6 14" id="KW-0547">Nucleotide-binding</keyword>
<dbReference type="EMBL" id="MCGO01000003">
    <property type="protein sequence ID" value="ORY52395.1"/>
    <property type="molecule type" value="Genomic_DNA"/>
</dbReference>
<dbReference type="Gene3D" id="3.40.1110.10">
    <property type="entry name" value="Calcium-transporting ATPase, cytoplasmic domain N"/>
    <property type="match status" value="1"/>
</dbReference>
<protein>
    <recommendedName>
        <fullName evidence="14">Calcium-transporting ATPase</fullName>
        <ecNumber evidence="14">7.2.2.10</ecNumber>
    </recommendedName>
</protein>
<evidence type="ECO:0000259" key="18">
    <source>
        <dbReference type="Pfam" id="PF00690"/>
    </source>
</evidence>
<dbReference type="FunFam" id="2.70.150.10:FF:000028">
    <property type="entry name" value="Calcium-transporting ATPase"/>
    <property type="match status" value="1"/>
</dbReference>
<feature type="domain" description="Cation-transporting P-type ATPase N-terminal" evidence="18">
    <location>
        <begin position="62"/>
        <end position="129"/>
    </location>
</feature>
<dbReference type="Gene3D" id="1.20.1110.10">
    <property type="entry name" value="Calcium-transporting ATPase, transmembrane domain"/>
    <property type="match status" value="1"/>
</dbReference>
<dbReference type="GO" id="GO:0005524">
    <property type="term" value="F:ATP binding"/>
    <property type="evidence" value="ECO:0007669"/>
    <property type="project" value="UniProtKB-KW"/>
</dbReference>
<evidence type="ECO:0000256" key="10">
    <source>
        <dbReference type="ARBA" id="ARBA00022967"/>
    </source>
</evidence>
<dbReference type="SUPFAM" id="SSF81660">
    <property type="entry name" value="Metal cation-transporting ATPase, ATP-binding domain N"/>
    <property type="match status" value="1"/>
</dbReference>
<keyword evidence="2 14" id="KW-0813">Transport</keyword>
<dbReference type="GO" id="GO:0016887">
    <property type="term" value="F:ATP hydrolysis activity"/>
    <property type="evidence" value="ECO:0007669"/>
    <property type="project" value="InterPro"/>
</dbReference>
<dbReference type="Pfam" id="PF00689">
    <property type="entry name" value="Cation_ATPase_C"/>
    <property type="match status" value="1"/>
</dbReference>
<dbReference type="InterPro" id="IPR044492">
    <property type="entry name" value="P_typ_ATPase_HD_dom"/>
</dbReference>
<evidence type="ECO:0000256" key="8">
    <source>
        <dbReference type="ARBA" id="ARBA00022840"/>
    </source>
</evidence>
<feature type="transmembrane region" description="Helical" evidence="14">
    <location>
        <begin position="971"/>
        <end position="994"/>
    </location>
</feature>
<evidence type="ECO:0000256" key="2">
    <source>
        <dbReference type="ARBA" id="ARBA00022448"/>
    </source>
</evidence>
<feature type="transmembrane region" description="Helical" evidence="14">
    <location>
        <begin position="147"/>
        <end position="168"/>
    </location>
</feature>
<dbReference type="PANTHER" id="PTHR24093">
    <property type="entry name" value="CATION TRANSPORTING ATPASE"/>
    <property type="match status" value="1"/>
</dbReference>
<keyword evidence="13 14" id="KW-0472">Membrane</keyword>
<evidence type="ECO:0000256" key="7">
    <source>
        <dbReference type="ARBA" id="ARBA00022837"/>
    </source>
</evidence>
<dbReference type="InterPro" id="IPR008250">
    <property type="entry name" value="ATPase_P-typ_transduc_dom_A_sf"/>
</dbReference>
<evidence type="ECO:0000256" key="14">
    <source>
        <dbReference type="RuleBase" id="RU361146"/>
    </source>
</evidence>
<dbReference type="NCBIfam" id="TIGR01494">
    <property type="entry name" value="ATPase_P-type"/>
    <property type="match status" value="2"/>
</dbReference>
<comment type="caution">
    <text evidence="19">The sequence shown here is derived from an EMBL/GenBank/DDBJ whole genome shotgun (WGS) entry which is preliminary data.</text>
</comment>
<evidence type="ECO:0000259" key="17">
    <source>
        <dbReference type="Pfam" id="PF00689"/>
    </source>
</evidence>
<evidence type="ECO:0000313" key="19">
    <source>
        <dbReference type="EMBL" id="ORY52395.1"/>
    </source>
</evidence>
<gene>
    <name evidence="19" type="ORF">BCR33DRAFT_757000</name>
</gene>
<dbReference type="GO" id="GO:0005388">
    <property type="term" value="F:P-type calcium transporter activity"/>
    <property type="evidence" value="ECO:0007669"/>
    <property type="project" value="UniProtKB-EC"/>
</dbReference>
<dbReference type="SFLD" id="SFLDF00027">
    <property type="entry name" value="p-type_atpase"/>
    <property type="match status" value="1"/>
</dbReference>
<dbReference type="PROSITE" id="PS00154">
    <property type="entry name" value="ATPASE_E1_E2"/>
    <property type="match status" value="1"/>
</dbReference>
<evidence type="ECO:0000256" key="15">
    <source>
        <dbReference type="SAM" id="MobiDB-lite"/>
    </source>
</evidence>
<feature type="transmembrane region" description="Helical" evidence="14">
    <location>
        <begin position="847"/>
        <end position="874"/>
    </location>
</feature>
<feature type="domain" description="Cation-transporting P-type ATPase C-terminal" evidence="17">
    <location>
        <begin position="800"/>
        <end position="991"/>
    </location>
</feature>
<feature type="transmembrane region" description="Helical" evidence="14">
    <location>
        <begin position="306"/>
        <end position="327"/>
    </location>
</feature>
<dbReference type="Pfam" id="PF00122">
    <property type="entry name" value="E1-E2_ATPase"/>
    <property type="match status" value="1"/>
</dbReference>
<dbReference type="Pfam" id="PF00690">
    <property type="entry name" value="Cation_ATPase_N"/>
    <property type="match status" value="1"/>
</dbReference>
<evidence type="ECO:0000313" key="20">
    <source>
        <dbReference type="Proteomes" id="UP000193642"/>
    </source>
</evidence>
<dbReference type="SUPFAM" id="SSF81653">
    <property type="entry name" value="Calcium ATPase, transduction domain A"/>
    <property type="match status" value="1"/>
</dbReference>
<keyword evidence="9" id="KW-0460">Magnesium</keyword>
<feature type="region of interest" description="Disordered" evidence="15">
    <location>
        <begin position="1112"/>
        <end position="1155"/>
    </location>
</feature>
<keyword evidence="12 14" id="KW-0406">Ion transport</keyword>
<dbReference type="STRING" id="329046.A0A1Y2D1B5"/>
<keyword evidence="5" id="KW-0479">Metal-binding</keyword>
<keyword evidence="8 14" id="KW-0067">ATP-binding</keyword>
<dbReference type="InterPro" id="IPR059000">
    <property type="entry name" value="ATPase_P-type_domA"/>
</dbReference>
<dbReference type="GO" id="GO:0046872">
    <property type="term" value="F:metal ion binding"/>
    <property type="evidence" value="ECO:0007669"/>
    <property type="project" value="UniProtKB-KW"/>
</dbReference>
<evidence type="ECO:0000256" key="9">
    <source>
        <dbReference type="ARBA" id="ARBA00022842"/>
    </source>
</evidence>
<proteinExistence type="inferred from homology"/>
<dbReference type="InterPro" id="IPR036412">
    <property type="entry name" value="HAD-like_sf"/>
</dbReference>
<evidence type="ECO:0000256" key="13">
    <source>
        <dbReference type="ARBA" id="ARBA00023136"/>
    </source>
</evidence>
<dbReference type="Gene3D" id="2.70.150.10">
    <property type="entry name" value="Calcium-transporting ATPase, cytoplasmic transduction domain A"/>
    <property type="match status" value="1"/>
</dbReference>
<evidence type="ECO:0000256" key="6">
    <source>
        <dbReference type="ARBA" id="ARBA00022741"/>
    </source>
</evidence>
<comment type="catalytic activity">
    <reaction evidence="14">
        <text>Ca(2+)(in) + ATP + H2O = Ca(2+)(out) + ADP + phosphate + H(+)</text>
        <dbReference type="Rhea" id="RHEA:18105"/>
        <dbReference type="ChEBI" id="CHEBI:15377"/>
        <dbReference type="ChEBI" id="CHEBI:15378"/>
        <dbReference type="ChEBI" id="CHEBI:29108"/>
        <dbReference type="ChEBI" id="CHEBI:30616"/>
        <dbReference type="ChEBI" id="CHEBI:43474"/>
        <dbReference type="ChEBI" id="CHEBI:456216"/>
        <dbReference type="EC" id="7.2.2.10"/>
    </reaction>
</comment>
<dbReference type="InterPro" id="IPR023299">
    <property type="entry name" value="ATPase_P-typ_cyto_dom_N"/>
</dbReference>
<evidence type="ECO:0000256" key="4">
    <source>
        <dbReference type="ARBA" id="ARBA00022692"/>
    </source>
</evidence>
<dbReference type="PRINTS" id="PR00120">
    <property type="entry name" value="HATPASE"/>
</dbReference>
<feature type="compositionally biased region" description="Basic and acidic residues" evidence="15">
    <location>
        <begin position="1117"/>
        <end position="1126"/>
    </location>
</feature>
<dbReference type="GO" id="GO:0006874">
    <property type="term" value="P:intracellular calcium ion homeostasis"/>
    <property type="evidence" value="ECO:0007669"/>
    <property type="project" value="TreeGrafter"/>
</dbReference>
<keyword evidence="10" id="KW-1278">Translocase</keyword>
<dbReference type="OrthoDB" id="3352408at2759"/>
<dbReference type="InterPro" id="IPR006408">
    <property type="entry name" value="P-type_ATPase_IIB"/>
</dbReference>
<keyword evidence="20" id="KW-1185">Reference proteome</keyword>
<sequence length="1155" mass="125033">MSNTVTTTVAFGQAASTEELMRRQSSVSALVENGSGFGLTLQELSALVTPFKDHSKLSQLGGAIGILSKLRVDEANGLSIVNDKDLNARREAFGANVLPAVKPKSLFEYMISALSDKIMILLSVVSFISLSIGIYEDVHEPDPAQRVHWIEGFSVLVAVIIVVMASSINDLQKEKQFRKLNAKKEDRKVKGIRDAKTQLISVYDILVGDVLLLEPGDVIAADGVFISGMGLKCDESSATGETDAIRKGVGHDCLLVSGSKVTEGIGKYVVTGVGEHSFFGAIMMAMRTENEDTPLQVKLDGLAEQIAKLGTAFALLLFILLFLKYIITVLKTNGFGDGEHQESGPEVASQLVNILLVSIAIVAVAVPEGLPLAVTLALAYATTRMMKDNNLVRVLSACETMGNATTICSDKTGTLTQNRMTVVTGVVGKNAISNNNQGISKQPGPVASVILEKIMEGVAINSSAFEGVDDTTGKASLIGSKTEIALLEWATHSGFDFKQIRSSNETLQVIQVYPFSSERKSMATLVKVTKPGMLPVYRMHVKGAPEIRSLGAIPALGSRSNPHSSLIYPLDEKLKSDYTGIIESFALQSLRTICVAYREFTGEEFDTLVNAGQKLTLASIVGIEDPLRPGVIEAVKACQDAGVFVRMVTGDNIMTAKSIATKCGIYQRGGLVMEGEYFRGLSEERMLELIPKLQVLARSSPLDKQILVSKLKLLGETVAVTGDGTNDGPALKMADIGFIAKEASSIILMDDSFSSVVKAILWGRSVNDAVKKFLQFQLSVNISAVLITLISALVDSNESSALTVVQLLWVNLIMDTLAALALATELPTNELLQRPPEAKKAPLITFAMWKMIIGQAFLQIVVNLVLLFAGAYLLGFRELIDAGGIWGTDDGTKPKVTEQKLVLKTIVFNSFVILQLFSLINSRRIDNHLNVFKGILQNPPFFIIFVIIVFSQAIIVEYGGVVFQTHSLSGLQWLVCIIAGSLSVPWGMIIRLGLIATQIPNNIFQCFGFDTEEKTAHHVILEEYHAISMGSNDEFVIADQSPHVYNPHKPSHRPSNHHLRRNNTHHGAYQLRRNTAEAGSIESTISELPVFKERRQTHHDLNHKSSASKIGHYSFLRGDKRGRDGAETGSGSNLGTANVHPSLAAITGQTSKGAH</sequence>
<reference evidence="19 20" key="1">
    <citation type="submission" date="2016-07" db="EMBL/GenBank/DDBJ databases">
        <title>Pervasive Adenine N6-methylation of Active Genes in Fungi.</title>
        <authorList>
            <consortium name="DOE Joint Genome Institute"/>
            <person name="Mondo S.J."/>
            <person name="Dannebaum R.O."/>
            <person name="Kuo R.C."/>
            <person name="Labutti K."/>
            <person name="Haridas S."/>
            <person name="Kuo A."/>
            <person name="Salamov A."/>
            <person name="Ahrendt S.R."/>
            <person name="Lipzen A."/>
            <person name="Sullivan W."/>
            <person name="Andreopoulos W.B."/>
            <person name="Clum A."/>
            <person name="Lindquist E."/>
            <person name="Daum C."/>
            <person name="Ramamoorthy G.K."/>
            <person name="Gryganskyi A."/>
            <person name="Culley D."/>
            <person name="Magnuson J.K."/>
            <person name="James T.Y."/>
            <person name="O'Malley M.A."/>
            <person name="Stajich J.E."/>
            <person name="Spatafora J.W."/>
            <person name="Visel A."/>
            <person name="Grigoriev I.V."/>
        </authorList>
    </citation>
    <scope>NUCLEOTIDE SEQUENCE [LARGE SCALE GENOMIC DNA]</scope>
    <source>
        <strain evidence="19 20">JEL800</strain>
    </source>
</reference>
<dbReference type="Gene3D" id="3.40.50.1000">
    <property type="entry name" value="HAD superfamily/HAD-like"/>
    <property type="match status" value="1"/>
</dbReference>
<dbReference type="SFLD" id="SFLDS00003">
    <property type="entry name" value="Haloacid_Dehalogenase"/>
    <property type="match status" value="1"/>
</dbReference>
<comment type="similarity">
    <text evidence="14">Belongs to the cation transport ATPase (P-type) (TC 3.A.3) family.</text>
</comment>
<dbReference type="Pfam" id="PF13246">
    <property type="entry name" value="Cation_ATPase"/>
    <property type="match status" value="1"/>
</dbReference>
<evidence type="ECO:0000256" key="11">
    <source>
        <dbReference type="ARBA" id="ARBA00022989"/>
    </source>
</evidence>
<dbReference type="NCBIfam" id="TIGR01517">
    <property type="entry name" value="ATPase-IIB_Ca"/>
    <property type="match status" value="1"/>
</dbReference>
<dbReference type="PANTHER" id="PTHR24093:SF369">
    <property type="entry name" value="CALCIUM-TRANSPORTING ATPASE"/>
    <property type="match status" value="1"/>
</dbReference>
<dbReference type="SUPFAM" id="SSF56784">
    <property type="entry name" value="HAD-like"/>
    <property type="match status" value="1"/>
</dbReference>
<dbReference type="EC" id="7.2.2.10" evidence="14"/>
<evidence type="ECO:0000256" key="1">
    <source>
        <dbReference type="ARBA" id="ARBA00004127"/>
    </source>
</evidence>
<dbReference type="InterPro" id="IPR023214">
    <property type="entry name" value="HAD_sf"/>
</dbReference>
<dbReference type="Proteomes" id="UP000193642">
    <property type="component" value="Unassembled WGS sequence"/>
</dbReference>
<dbReference type="GO" id="GO:0012505">
    <property type="term" value="C:endomembrane system"/>
    <property type="evidence" value="ECO:0007669"/>
    <property type="project" value="UniProtKB-SubCell"/>
</dbReference>
<evidence type="ECO:0000256" key="3">
    <source>
        <dbReference type="ARBA" id="ARBA00022568"/>
    </source>
</evidence>
<feature type="transmembrane region" description="Helical" evidence="14">
    <location>
        <begin position="347"/>
        <end position="380"/>
    </location>
</feature>
<feature type="domain" description="P-type ATPase A" evidence="16">
    <location>
        <begin position="185"/>
        <end position="286"/>
    </location>
</feature>
<accession>A0A1Y2D1B5</accession>
<organism evidence="19 20">
    <name type="scientific">Rhizoclosmatium globosum</name>
    <dbReference type="NCBI Taxonomy" id="329046"/>
    <lineage>
        <taxon>Eukaryota</taxon>
        <taxon>Fungi</taxon>
        <taxon>Fungi incertae sedis</taxon>
        <taxon>Chytridiomycota</taxon>
        <taxon>Chytridiomycota incertae sedis</taxon>
        <taxon>Chytridiomycetes</taxon>
        <taxon>Chytridiales</taxon>
        <taxon>Chytriomycetaceae</taxon>
        <taxon>Rhizoclosmatium</taxon>
    </lineage>
</organism>
<dbReference type="SUPFAM" id="SSF81665">
    <property type="entry name" value="Calcium ATPase, transmembrane domain M"/>
    <property type="match status" value="1"/>
</dbReference>
<evidence type="ECO:0000256" key="12">
    <source>
        <dbReference type="ARBA" id="ARBA00023065"/>
    </source>
</evidence>
<dbReference type="SFLD" id="SFLDG00002">
    <property type="entry name" value="C1.7:_P-type_atpase_like"/>
    <property type="match status" value="1"/>
</dbReference>
<keyword evidence="11 14" id="KW-1133">Transmembrane helix</keyword>
<dbReference type="InterPro" id="IPR023298">
    <property type="entry name" value="ATPase_P-typ_TM_dom_sf"/>
</dbReference>
<evidence type="ECO:0000259" key="16">
    <source>
        <dbReference type="Pfam" id="PF00122"/>
    </source>
</evidence>
<dbReference type="InterPro" id="IPR004014">
    <property type="entry name" value="ATPase_P-typ_cation-transptr_N"/>
</dbReference>
<keyword evidence="4 14" id="KW-0812">Transmembrane</keyword>
<comment type="subcellular location">
    <subcellularLocation>
        <location evidence="1">Endomembrane system</location>
        <topology evidence="1">Multi-pass membrane protein</topology>
    </subcellularLocation>
    <subcellularLocation>
        <location evidence="14">Membrane</location>
        <topology evidence="14">Multi-pass membrane protein</topology>
    </subcellularLocation>
</comment>
<keyword evidence="3 14" id="KW-0109">Calcium transport</keyword>
<keyword evidence="7 14" id="KW-0106">Calcium</keyword>